<gene>
    <name evidence="3" type="ORF">Q9L42_002400</name>
</gene>
<dbReference type="InterPro" id="IPR015947">
    <property type="entry name" value="PUA-like_sf"/>
</dbReference>
<feature type="domain" description="EVE" evidence="2">
    <location>
        <begin position="2"/>
        <end position="150"/>
    </location>
</feature>
<dbReference type="PANTHER" id="PTHR14087">
    <property type="entry name" value="THYMOCYTE NUCLEAR PROTEIN 1"/>
    <property type="match status" value="1"/>
</dbReference>
<reference evidence="3 4" key="1">
    <citation type="journal article" date="2024" name="Microbiology">
        <title>Methylomarinum rosea sp. nov., a novel halophilic methanotrophic bacterium from the hypersaline Lake Elton.</title>
        <authorList>
            <person name="Suleimanov R.Z."/>
            <person name="Oshkin I.Y."/>
            <person name="Danilova O.V."/>
            <person name="Suzina N.E."/>
            <person name="Dedysh S.N."/>
        </authorList>
    </citation>
    <scope>NUCLEOTIDE SEQUENCE [LARGE SCALE GENOMIC DNA]</scope>
    <source>
        <strain evidence="3 4">Ch1-1</strain>
    </source>
</reference>
<dbReference type="Gene3D" id="3.10.590.10">
    <property type="entry name" value="ph1033 like domains"/>
    <property type="match status" value="1"/>
</dbReference>
<keyword evidence="4" id="KW-1185">Reference proteome</keyword>
<protein>
    <submittedName>
        <fullName evidence="3">EVE domain-containing protein</fullName>
    </submittedName>
</protein>
<dbReference type="InterPro" id="IPR047197">
    <property type="entry name" value="THYN1-like_EVE"/>
</dbReference>
<name>A0AAU7NVK1_9GAMM</name>
<proteinExistence type="predicted"/>
<dbReference type="AlphaFoldDB" id="A0AAU7NVK1"/>
<dbReference type="InterPro" id="IPR002740">
    <property type="entry name" value="EVE_domain"/>
</dbReference>
<dbReference type="InterPro" id="IPR052181">
    <property type="entry name" value="5hmC_binding"/>
</dbReference>
<keyword evidence="1" id="KW-0597">Phosphoprotein</keyword>
<sequence>MNYWLMKSEPNEFSIDDLIKQPAQTEHWDGVRNYQARNMMRDEMKIGDRVFFYHSNCDVPGIVGIMEVVKEGYPDFTAFDPDDKHFDPKSDPKQPRWMMVDVKFIKKLSRTISLKELKQQPELTELSLVRRGNRLSIMPVTKQQWDFILSLE</sequence>
<organism evidence="3 4">
    <name type="scientific">Methylomarinum roseum</name>
    <dbReference type="NCBI Taxonomy" id="3067653"/>
    <lineage>
        <taxon>Bacteria</taxon>
        <taxon>Pseudomonadati</taxon>
        <taxon>Pseudomonadota</taxon>
        <taxon>Gammaproteobacteria</taxon>
        <taxon>Methylococcales</taxon>
        <taxon>Methylococcaceae</taxon>
        <taxon>Methylomarinum</taxon>
    </lineage>
</organism>
<accession>A0AAU7NVK1</accession>
<dbReference type="Proteomes" id="UP001225378">
    <property type="component" value="Chromosome"/>
</dbReference>
<dbReference type="EMBL" id="CP157743">
    <property type="protein sequence ID" value="XBS20994.1"/>
    <property type="molecule type" value="Genomic_DNA"/>
</dbReference>
<dbReference type="FunFam" id="3.10.590.10:FF:000003">
    <property type="entry name" value="Thymocyte nuclear protein 1"/>
    <property type="match status" value="1"/>
</dbReference>
<dbReference type="KEGG" id="mech:Q9L42_002400"/>
<dbReference type="PANTHER" id="PTHR14087:SF7">
    <property type="entry name" value="THYMOCYTE NUCLEAR PROTEIN 1"/>
    <property type="match status" value="1"/>
</dbReference>
<evidence type="ECO:0000313" key="3">
    <source>
        <dbReference type="EMBL" id="XBS20994.1"/>
    </source>
</evidence>
<dbReference type="RefSeq" id="WP_305910027.1">
    <property type="nucleotide sequence ID" value="NZ_CP157743.1"/>
</dbReference>
<evidence type="ECO:0000259" key="2">
    <source>
        <dbReference type="Pfam" id="PF01878"/>
    </source>
</evidence>
<dbReference type="CDD" id="cd21133">
    <property type="entry name" value="EVE"/>
    <property type="match status" value="1"/>
</dbReference>
<evidence type="ECO:0000313" key="4">
    <source>
        <dbReference type="Proteomes" id="UP001225378"/>
    </source>
</evidence>
<evidence type="ECO:0000256" key="1">
    <source>
        <dbReference type="ARBA" id="ARBA00022553"/>
    </source>
</evidence>
<dbReference type="Pfam" id="PF01878">
    <property type="entry name" value="EVE"/>
    <property type="match status" value="1"/>
</dbReference>
<dbReference type="SUPFAM" id="SSF88697">
    <property type="entry name" value="PUA domain-like"/>
    <property type="match status" value="1"/>
</dbReference>